<evidence type="ECO:0000313" key="3">
    <source>
        <dbReference type="Proteomes" id="UP000275078"/>
    </source>
</evidence>
<proteinExistence type="predicted"/>
<evidence type="ECO:0000313" key="2">
    <source>
        <dbReference type="EMBL" id="RPA76924.1"/>
    </source>
</evidence>
<organism evidence="2 3">
    <name type="scientific">Ascobolus immersus RN42</name>
    <dbReference type="NCBI Taxonomy" id="1160509"/>
    <lineage>
        <taxon>Eukaryota</taxon>
        <taxon>Fungi</taxon>
        <taxon>Dikarya</taxon>
        <taxon>Ascomycota</taxon>
        <taxon>Pezizomycotina</taxon>
        <taxon>Pezizomycetes</taxon>
        <taxon>Pezizales</taxon>
        <taxon>Ascobolaceae</taxon>
        <taxon>Ascobolus</taxon>
    </lineage>
</organism>
<name>A0A3N4I4Z2_ASCIM</name>
<dbReference type="AlphaFoldDB" id="A0A3N4I4Z2"/>
<dbReference type="Proteomes" id="UP000275078">
    <property type="component" value="Unassembled WGS sequence"/>
</dbReference>
<feature type="region of interest" description="Disordered" evidence="1">
    <location>
        <begin position="1"/>
        <end position="20"/>
    </location>
</feature>
<evidence type="ECO:0000256" key="1">
    <source>
        <dbReference type="SAM" id="MobiDB-lite"/>
    </source>
</evidence>
<gene>
    <name evidence="2" type="ORF">BJ508DRAFT_364801</name>
</gene>
<sequence>MLIPISRTRSRHPPRPPPPQPTMLTFGPAHHILTFHLSSTRTPNLDPIRKILTTIMLGTLFTSPESNNNAPQCLRRLDSVMQIGMGWGWGGVASTAEEPAWRTWSAGGSIRDTGKLAGYRGE</sequence>
<keyword evidence="3" id="KW-1185">Reference proteome</keyword>
<dbReference type="EMBL" id="ML119735">
    <property type="protein sequence ID" value="RPA76924.1"/>
    <property type="molecule type" value="Genomic_DNA"/>
</dbReference>
<accession>A0A3N4I4Z2</accession>
<reference evidence="2 3" key="1">
    <citation type="journal article" date="2018" name="Nat. Ecol. Evol.">
        <title>Pezizomycetes genomes reveal the molecular basis of ectomycorrhizal truffle lifestyle.</title>
        <authorList>
            <person name="Murat C."/>
            <person name="Payen T."/>
            <person name="Noel B."/>
            <person name="Kuo A."/>
            <person name="Morin E."/>
            <person name="Chen J."/>
            <person name="Kohler A."/>
            <person name="Krizsan K."/>
            <person name="Balestrini R."/>
            <person name="Da Silva C."/>
            <person name="Montanini B."/>
            <person name="Hainaut M."/>
            <person name="Levati E."/>
            <person name="Barry K.W."/>
            <person name="Belfiori B."/>
            <person name="Cichocki N."/>
            <person name="Clum A."/>
            <person name="Dockter R.B."/>
            <person name="Fauchery L."/>
            <person name="Guy J."/>
            <person name="Iotti M."/>
            <person name="Le Tacon F."/>
            <person name="Lindquist E.A."/>
            <person name="Lipzen A."/>
            <person name="Malagnac F."/>
            <person name="Mello A."/>
            <person name="Molinier V."/>
            <person name="Miyauchi S."/>
            <person name="Poulain J."/>
            <person name="Riccioni C."/>
            <person name="Rubini A."/>
            <person name="Sitrit Y."/>
            <person name="Splivallo R."/>
            <person name="Traeger S."/>
            <person name="Wang M."/>
            <person name="Zifcakova L."/>
            <person name="Wipf D."/>
            <person name="Zambonelli A."/>
            <person name="Paolocci F."/>
            <person name="Nowrousian M."/>
            <person name="Ottonello S."/>
            <person name="Baldrian P."/>
            <person name="Spatafora J.W."/>
            <person name="Henrissat B."/>
            <person name="Nagy L.G."/>
            <person name="Aury J.M."/>
            <person name="Wincker P."/>
            <person name="Grigoriev I.V."/>
            <person name="Bonfante P."/>
            <person name="Martin F.M."/>
        </authorList>
    </citation>
    <scope>NUCLEOTIDE SEQUENCE [LARGE SCALE GENOMIC DNA]</scope>
    <source>
        <strain evidence="2 3">RN42</strain>
    </source>
</reference>
<protein>
    <submittedName>
        <fullName evidence="2">Uncharacterized protein</fullName>
    </submittedName>
</protein>